<evidence type="ECO:0000313" key="10">
    <source>
        <dbReference type="Proteomes" id="UP000600247"/>
    </source>
</evidence>
<dbReference type="Proteomes" id="UP000600247">
    <property type="component" value="Unassembled WGS sequence"/>
</dbReference>
<sequence length="177" mass="19963">MNGMSINRLIGVMLLLFIIEGTIMPWIIPIDLAGRIVPHFTFVFVMYASLYSSRHTALLLGIGFGMLQDVVFFGHLMGVHAFVMGLIGYFAGLLLERKRSTLLTALSVIGLACLVNDTFVYFIYKAFRITNESYAWALLDHILPSLFLQLVFALVCYVPARKLCESNWSRGSEKEEE</sequence>
<feature type="transmembrane region" description="Helical" evidence="8">
    <location>
        <begin position="136"/>
        <end position="160"/>
    </location>
</feature>
<comment type="caution">
    <text evidence="9">The sequence shown here is derived from an EMBL/GenBank/DDBJ whole genome shotgun (WGS) entry which is preliminary data.</text>
</comment>
<keyword evidence="6 8" id="KW-1133">Transmembrane helix</keyword>
<evidence type="ECO:0000256" key="1">
    <source>
        <dbReference type="ARBA" id="ARBA00004651"/>
    </source>
</evidence>
<dbReference type="RefSeq" id="WP_229692230.1">
    <property type="nucleotide sequence ID" value="NZ_BMHY01000006.1"/>
</dbReference>
<evidence type="ECO:0000256" key="4">
    <source>
        <dbReference type="ARBA" id="ARBA00022692"/>
    </source>
</evidence>
<dbReference type="AlphaFoldDB" id="A0A917HBW0"/>
<accession>A0A917HBW0</accession>
<evidence type="ECO:0000256" key="6">
    <source>
        <dbReference type="ARBA" id="ARBA00022989"/>
    </source>
</evidence>
<organism evidence="9 10">
    <name type="scientific">Paenibacillus radicis</name>
    <name type="common">ex Gao et al. 2016</name>
    <dbReference type="NCBI Taxonomy" id="1737354"/>
    <lineage>
        <taxon>Bacteria</taxon>
        <taxon>Bacillati</taxon>
        <taxon>Bacillota</taxon>
        <taxon>Bacilli</taxon>
        <taxon>Bacillales</taxon>
        <taxon>Paenibacillaceae</taxon>
        <taxon>Paenibacillus</taxon>
    </lineage>
</organism>
<dbReference type="GO" id="GO:0005886">
    <property type="term" value="C:plasma membrane"/>
    <property type="evidence" value="ECO:0007669"/>
    <property type="project" value="UniProtKB-SubCell"/>
</dbReference>
<protein>
    <recommendedName>
        <fullName evidence="11">Rod shape-determining protein MreD</fullName>
    </recommendedName>
</protein>
<comment type="subcellular location">
    <subcellularLocation>
        <location evidence="1">Cell membrane</location>
        <topology evidence="1">Multi-pass membrane protein</topology>
    </subcellularLocation>
</comment>
<evidence type="ECO:0000256" key="2">
    <source>
        <dbReference type="ARBA" id="ARBA00007776"/>
    </source>
</evidence>
<dbReference type="NCBIfam" id="TIGR03426">
    <property type="entry name" value="shape_MreD"/>
    <property type="match status" value="1"/>
</dbReference>
<keyword evidence="4 8" id="KW-0812">Transmembrane</keyword>
<dbReference type="Gene3D" id="1.10.1760.20">
    <property type="match status" value="1"/>
</dbReference>
<feature type="transmembrane region" description="Helical" evidence="8">
    <location>
        <begin position="102"/>
        <end position="124"/>
    </location>
</feature>
<keyword evidence="10" id="KW-1185">Reference proteome</keyword>
<proteinExistence type="inferred from homology"/>
<dbReference type="InterPro" id="IPR007227">
    <property type="entry name" value="Cell_shape_determining_MreD"/>
</dbReference>
<comment type="similarity">
    <text evidence="2">Belongs to the MreD family.</text>
</comment>
<evidence type="ECO:0000256" key="8">
    <source>
        <dbReference type="SAM" id="Phobius"/>
    </source>
</evidence>
<name>A0A917HBW0_9BACL</name>
<feature type="transmembrane region" description="Helical" evidence="8">
    <location>
        <begin position="6"/>
        <end position="28"/>
    </location>
</feature>
<dbReference type="Pfam" id="PF04093">
    <property type="entry name" value="MreD"/>
    <property type="match status" value="1"/>
</dbReference>
<feature type="transmembrane region" description="Helical" evidence="8">
    <location>
        <begin position="70"/>
        <end position="95"/>
    </location>
</feature>
<dbReference type="GO" id="GO:0008360">
    <property type="term" value="P:regulation of cell shape"/>
    <property type="evidence" value="ECO:0007669"/>
    <property type="project" value="UniProtKB-KW"/>
</dbReference>
<reference evidence="9 10" key="1">
    <citation type="journal article" date="2014" name="Int. J. Syst. Evol. Microbiol.">
        <title>Complete genome sequence of Corynebacterium casei LMG S-19264T (=DSM 44701T), isolated from a smear-ripened cheese.</title>
        <authorList>
            <consortium name="US DOE Joint Genome Institute (JGI-PGF)"/>
            <person name="Walter F."/>
            <person name="Albersmeier A."/>
            <person name="Kalinowski J."/>
            <person name="Ruckert C."/>
        </authorList>
    </citation>
    <scope>NUCLEOTIDE SEQUENCE [LARGE SCALE GENOMIC DNA]</scope>
    <source>
        <strain evidence="9 10">CGMCC 1.15286</strain>
    </source>
</reference>
<keyword evidence="7 8" id="KW-0472">Membrane</keyword>
<evidence type="ECO:0000256" key="3">
    <source>
        <dbReference type="ARBA" id="ARBA00022475"/>
    </source>
</evidence>
<keyword evidence="3" id="KW-1003">Cell membrane</keyword>
<evidence type="ECO:0008006" key="11">
    <source>
        <dbReference type="Google" id="ProtNLM"/>
    </source>
</evidence>
<evidence type="ECO:0000256" key="7">
    <source>
        <dbReference type="ARBA" id="ARBA00023136"/>
    </source>
</evidence>
<gene>
    <name evidence="9" type="ORF">GCM10010918_33020</name>
</gene>
<evidence type="ECO:0000256" key="5">
    <source>
        <dbReference type="ARBA" id="ARBA00022960"/>
    </source>
</evidence>
<feature type="transmembrane region" description="Helical" evidence="8">
    <location>
        <begin position="40"/>
        <end position="64"/>
    </location>
</feature>
<dbReference type="EMBL" id="BMHY01000006">
    <property type="protein sequence ID" value="GGG74288.1"/>
    <property type="molecule type" value="Genomic_DNA"/>
</dbReference>
<evidence type="ECO:0000313" key="9">
    <source>
        <dbReference type="EMBL" id="GGG74288.1"/>
    </source>
</evidence>
<keyword evidence="5" id="KW-0133">Cell shape</keyword>